<evidence type="ECO:0000313" key="1">
    <source>
        <dbReference type="EMBL" id="KAI5670832.1"/>
    </source>
</evidence>
<proteinExistence type="predicted"/>
<keyword evidence="2" id="KW-1185">Reference proteome</keyword>
<dbReference type="Proteomes" id="UP001060085">
    <property type="component" value="Linkage Group LG03"/>
</dbReference>
<name>A0ACC0BDX9_CATRO</name>
<sequence length="111" mass="11727">MLCSRGYFLAGLVRRGSPARVAQGGLVDPDSRANVGPLDSVILGLSPLAISPVPRGTQVSYPATIDLAERYGVSQVISELQVRQSETAGRLTAKIALMRGTLEAQHQVIGE</sequence>
<evidence type="ECO:0000313" key="2">
    <source>
        <dbReference type="Proteomes" id="UP001060085"/>
    </source>
</evidence>
<gene>
    <name evidence="1" type="ORF">M9H77_11196</name>
</gene>
<accession>A0ACC0BDX9</accession>
<comment type="caution">
    <text evidence="1">The sequence shown here is derived from an EMBL/GenBank/DDBJ whole genome shotgun (WGS) entry which is preliminary data.</text>
</comment>
<organism evidence="1 2">
    <name type="scientific">Catharanthus roseus</name>
    <name type="common">Madagascar periwinkle</name>
    <name type="synonym">Vinca rosea</name>
    <dbReference type="NCBI Taxonomy" id="4058"/>
    <lineage>
        <taxon>Eukaryota</taxon>
        <taxon>Viridiplantae</taxon>
        <taxon>Streptophyta</taxon>
        <taxon>Embryophyta</taxon>
        <taxon>Tracheophyta</taxon>
        <taxon>Spermatophyta</taxon>
        <taxon>Magnoliopsida</taxon>
        <taxon>eudicotyledons</taxon>
        <taxon>Gunneridae</taxon>
        <taxon>Pentapetalae</taxon>
        <taxon>asterids</taxon>
        <taxon>lamiids</taxon>
        <taxon>Gentianales</taxon>
        <taxon>Apocynaceae</taxon>
        <taxon>Rauvolfioideae</taxon>
        <taxon>Vinceae</taxon>
        <taxon>Catharanthinae</taxon>
        <taxon>Catharanthus</taxon>
    </lineage>
</organism>
<reference evidence="2" key="1">
    <citation type="journal article" date="2023" name="Nat. Plants">
        <title>Single-cell RNA sequencing provides a high-resolution roadmap for understanding the multicellular compartmentation of specialized metabolism.</title>
        <authorList>
            <person name="Sun S."/>
            <person name="Shen X."/>
            <person name="Li Y."/>
            <person name="Li Y."/>
            <person name="Wang S."/>
            <person name="Li R."/>
            <person name="Zhang H."/>
            <person name="Shen G."/>
            <person name="Guo B."/>
            <person name="Wei J."/>
            <person name="Xu J."/>
            <person name="St-Pierre B."/>
            <person name="Chen S."/>
            <person name="Sun C."/>
        </authorList>
    </citation>
    <scope>NUCLEOTIDE SEQUENCE [LARGE SCALE GENOMIC DNA]</scope>
</reference>
<protein>
    <submittedName>
        <fullName evidence="1">Uncharacterized protein</fullName>
    </submittedName>
</protein>
<dbReference type="EMBL" id="CM044703">
    <property type="protein sequence ID" value="KAI5670832.1"/>
    <property type="molecule type" value="Genomic_DNA"/>
</dbReference>